<dbReference type="PANTHER" id="PTHR39962">
    <property type="entry name" value="BLL4848 PROTEIN"/>
    <property type="match status" value="1"/>
</dbReference>
<organism evidence="3 4">
    <name type="scientific">Bosea lupini</name>
    <dbReference type="NCBI Taxonomy" id="1036779"/>
    <lineage>
        <taxon>Bacteria</taxon>
        <taxon>Pseudomonadati</taxon>
        <taxon>Pseudomonadota</taxon>
        <taxon>Alphaproteobacteria</taxon>
        <taxon>Hyphomicrobiales</taxon>
        <taxon>Boseaceae</taxon>
        <taxon>Bosea</taxon>
    </lineage>
</organism>
<dbReference type="InterPro" id="IPR053174">
    <property type="entry name" value="LpxI"/>
</dbReference>
<dbReference type="Pfam" id="PF06230">
    <property type="entry name" value="LpxI_C"/>
    <property type="match status" value="1"/>
</dbReference>
<evidence type="ECO:0000313" key="3">
    <source>
        <dbReference type="EMBL" id="SEK30313.1"/>
    </source>
</evidence>
<dbReference type="InterPro" id="IPR010415">
    <property type="entry name" value="LpxI_C"/>
</dbReference>
<dbReference type="STRING" id="1036779.SAMN04515666_101177"/>
<evidence type="ECO:0000259" key="1">
    <source>
        <dbReference type="Pfam" id="PF06230"/>
    </source>
</evidence>
<dbReference type="OrthoDB" id="9789836at2"/>
<dbReference type="PANTHER" id="PTHR39962:SF1">
    <property type="entry name" value="LPXI FAMILY PROTEIN"/>
    <property type="match status" value="1"/>
</dbReference>
<evidence type="ECO:0000313" key="4">
    <source>
        <dbReference type="Proteomes" id="UP000199664"/>
    </source>
</evidence>
<dbReference type="InterPro" id="IPR041255">
    <property type="entry name" value="LpxI_N"/>
</dbReference>
<feature type="domain" description="LpxI C-terminal" evidence="1">
    <location>
        <begin position="150"/>
        <end position="285"/>
    </location>
</feature>
<dbReference type="Proteomes" id="UP000199664">
    <property type="component" value="Unassembled WGS sequence"/>
</dbReference>
<keyword evidence="4" id="KW-1185">Reference proteome</keyword>
<dbReference type="RefSeq" id="WP_091828736.1">
    <property type="nucleotide sequence ID" value="NZ_FOAN01000001.1"/>
</dbReference>
<protein>
    <submittedName>
        <fullName evidence="3">Uncharacterized protein</fullName>
    </submittedName>
</protein>
<reference evidence="4" key="1">
    <citation type="submission" date="2016-10" db="EMBL/GenBank/DDBJ databases">
        <authorList>
            <person name="Varghese N."/>
            <person name="Submissions S."/>
        </authorList>
    </citation>
    <scope>NUCLEOTIDE SEQUENCE [LARGE SCALE GENOMIC DNA]</scope>
    <source>
        <strain evidence="4">LMG 26383,CCUG 61248,R- 45681</strain>
    </source>
</reference>
<dbReference type="InterPro" id="IPR043167">
    <property type="entry name" value="LpxI_C_sf"/>
</dbReference>
<sequence>MSTKAADAAGRPQGRRIAVLAGRGDYPVRVAGAAVAQGASVYVAVLTGAGDPADYAAYDAREYRLGQLGRFLDEIKRRQIDEIVMVGALPRPSFGSLAPELSTLKYLPHFARAFQGGDDHLLRGVVSFFEGQGLRVVGPVDLAPDLVAPVGALGRHKPAAVAREAIATGFNLLAVLSPFDIGQAAIIADHRVVAVEAAEGTDAMIERVAGLVQAGRLKPGKGDGVLVKAPKLGQDLRVDMPAIGPETVARAAAAGLAGIAVKAGSVLIGDRERLATLADASGLFIEGVA</sequence>
<dbReference type="Gene3D" id="3.40.50.20">
    <property type="match status" value="1"/>
</dbReference>
<dbReference type="EMBL" id="FOAN01000001">
    <property type="protein sequence ID" value="SEK30313.1"/>
    <property type="molecule type" value="Genomic_DNA"/>
</dbReference>
<dbReference type="AlphaFoldDB" id="A0A1H7FW59"/>
<dbReference type="Gene3D" id="3.40.140.80">
    <property type="match status" value="1"/>
</dbReference>
<feature type="domain" description="LpxI N-terminal" evidence="2">
    <location>
        <begin position="16"/>
        <end position="146"/>
    </location>
</feature>
<accession>A0A1H7FW59</accession>
<gene>
    <name evidence="3" type="ORF">SAMN04515666_101177</name>
</gene>
<dbReference type="Pfam" id="PF17930">
    <property type="entry name" value="LpxI_N"/>
    <property type="match status" value="1"/>
</dbReference>
<evidence type="ECO:0000259" key="2">
    <source>
        <dbReference type="Pfam" id="PF17930"/>
    </source>
</evidence>
<proteinExistence type="predicted"/>
<name>A0A1H7FW59_9HYPH</name>